<evidence type="ECO:0000313" key="3">
    <source>
        <dbReference type="Proteomes" id="UP000325957"/>
    </source>
</evidence>
<dbReference type="RefSeq" id="WP_158032820.1">
    <property type="nucleotide sequence ID" value="NZ_ML708611.1"/>
</dbReference>
<organism evidence="2 3">
    <name type="scientific">Kocuria coralli</name>
    <dbReference type="NCBI Taxonomy" id="1461025"/>
    <lineage>
        <taxon>Bacteria</taxon>
        <taxon>Bacillati</taxon>
        <taxon>Actinomycetota</taxon>
        <taxon>Actinomycetes</taxon>
        <taxon>Micrococcales</taxon>
        <taxon>Micrococcaceae</taxon>
        <taxon>Kocuria</taxon>
    </lineage>
</organism>
<accession>A0A5J5L2F5</accession>
<keyword evidence="3" id="KW-1185">Reference proteome</keyword>
<dbReference type="AlphaFoldDB" id="A0A5J5L2F5"/>
<sequence>MTISTVRRGSGLVSAGRVVHAIDPLTRLVACSVADRVLEDLSSAVQDDRCDSEIALLNSRAVHDDVSIMTSPALTAILRRAQEAARMSGGLVDPVVGMALTDGRQGHAGLGPVEPYRFDADQHRLDLRRGTVLDLWDIGCAWAAEEIVAQVVREDPAATLAVVVDLAVVSVGAAWEISEALEETLPVLDSPLRCGLRSFAILDHSGPRTGTQDEALGDATEVPSPAPGTSAEAAWAPWWERAVVGAGDAVQALTFGLMAERLGDGISEHIVDAGGQAEFVGPPGEAAPRHRLRTPGWVPRSG</sequence>
<dbReference type="Proteomes" id="UP000325957">
    <property type="component" value="Unassembled WGS sequence"/>
</dbReference>
<dbReference type="EMBL" id="SZWF01000002">
    <property type="protein sequence ID" value="KAA9395395.1"/>
    <property type="molecule type" value="Genomic_DNA"/>
</dbReference>
<proteinExistence type="predicted"/>
<feature type="region of interest" description="Disordered" evidence="1">
    <location>
        <begin position="206"/>
        <end position="231"/>
    </location>
</feature>
<dbReference type="Gene3D" id="3.10.520.10">
    <property type="entry name" value="ApbE-like domains"/>
    <property type="match status" value="1"/>
</dbReference>
<evidence type="ECO:0000313" key="2">
    <source>
        <dbReference type="EMBL" id="KAA9395395.1"/>
    </source>
</evidence>
<feature type="region of interest" description="Disordered" evidence="1">
    <location>
        <begin position="279"/>
        <end position="302"/>
    </location>
</feature>
<dbReference type="InterPro" id="IPR003374">
    <property type="entry name" value="ApbE-like_sf"/>
</dbReference>
<dbReference type="OrthoDB" id="4879006at2"/>
<dbReference type="SUPFAM" id="SSF143631">
    <property type="entry name" value="ApbE-like"/>
    <property type="match status" value="1"/>
</dbReference>
<reference evidence="2 3" key="1">
    <citation type="submission" date="2019-05" db="EMBL/GenBank/DDBJ databases">
        <title>Kocuria coralli sp. nov., a novel actinobacterium isolated from coral reef seawater.</title>
        <authorList>
            <person name="Li J."/>
        </authorList>
    </citation>
    <scope>NUCLEOTIDE SEQUENCE [LARGE SCALE GENOMIC DNA]</scope>
    <source>
        <strain evidence="2 3">SCSIO 13007</strain>
    </source>
</reference>
<evidence type="ECO:0000256" key="1">
    <source>
        <dbReference type="SAM" id="MobiDB-lite"/>
    </source>
</evidence>
<protein>
    <submittedName>
        <fullName evidence="2">FAD:protein FMN transferase</fullName>
    </submittedName>
</protein>
<comment type="caution">
    <text evidence="2">The sequence shown here is derived from an EMBL/GenBank/DDBJ whole genome shotgun (WGS) entry which is preliminary data.</text>
</comment>
<name>A0A5J5L2F5_9MICC</name>
<dbReference type="GO" id="GO:0016740">
    <property type="term" value="F:transferase activity"/>
    <property type="evidence" value="ECO:0007669"/>
    <property type="project" value="UniProtKB-KW"/>
</dbReference>
<keyword evidence="2" id="KW-0808">Transferase</keyword>
<gene>
    <name evidence="2" type="ORF">FCK90_03055</name>
</gene>